<dbReference type="InterPro" id="IPR008881">
    <property type="entry name" value="Trigger_fac_ribosome-bd_bac"/>
</dbReference>
<evidence type="ECO:0000259" key="1">
    <source>
        <dbReference type="Pfam" id="PF05697"/>
    </source>
</evidence>
<dbReference type="AlphaFoldDB" id="A0A8F1SA38"/>
<dbReference type="GO" id="GO:0044183">
    <property type="term" value="F:protein folding chaperone"/>
    <property type="evidence" value="ECO:0007669"/>
    <property type="project" value="TreeGrafter"/>
</dbReference>
<protein>
    <submittedName>
        <fullName evidence="2">Trigger factor family protein</fullName>
    </submittedName>
</protein>
<dbReference type="GO" id="GO:0015031">
    <property type="term" value="P:protein transport"/>
    <property type="evidence" value="ECO:0007669"/>
    <property type="project" value="InterPro"/>
</dbReference>
<proteinExistence type="predicted"/>
<gene>
    <name evidence="2" type="ORF">KOY49_02710</name>
</gene>
<organism evidence="2 3">
    <name type="scientific">Candidatus Minimicrobia vallesae</name>
    <dbReference type="NCBI Taxonomy" id="2841264"/>
    <lineage>
        <taxon>Bacteria</taxon>
        <taxon>Candidatus Saccharimonadota</taxon>
        <taxon>Candidatus Saccharimonadota incertae sedis</taxon>
        <taxon>Candidatus Minimicrobia</taxon>
    </lineage>
</organism>
<dbReference type="GO" id="GO:0043335">
    <property type="term" value="P:protein unfolding"/>
    <property type="evidence" value="ECO:0007669"/>
    <property type="project" value="TreeGrafter"/>
</dbReference>
<evidence type="ECO:0000313" key="2">
    <source>
        <dbReference type="EMBL" id="QWQ31099.1"/>
    </source>
</evidence>
<dbReference type="GO" id="GO:0043022">
    <property type="term" value="F:ribosome binding"/>
    <property type="evidence" value="ECO:0007669"/>
    <property type="project" value="TreeGrafter"/>
</dbReference>
<dbReference type="KEGG" id="mvl:KOY49_02710"/>
<accession>A0A8F1SA38</accession>
<dbReference type="EMBL" id="CP076459">
    <property type="protein sequence ID" value="QWQ31099.1"/>
    <property type="molecule type" value="Genomic_DNA"/>
</dbReference>
<dbReference type="PANTHER" id="PTHR30560:SF3">
    <property type="entry name" value="TRIGGER FACTOR-LIKE PROTEIN TIG, CHLOROPLASTIC"/>
    <property type="match status" value="1"/>
</dbReference>
<dbReference type="Pfam" id="PF05697">
    <property type="entry name" value="Trigger_N"/>
    <property type="match status" value="1"/>
</dbReference>
<dbReference type="InterPro" id="IPR005215">
    <property type="entry name" value="Trig_fac"/>
</dbReference>
<dbReference type="InterPro" id="IPR036611">
    <property type="entry name" value="Trigger_fac_ribosome-bd_sf"/>
</dbReference>
<dbReference type="RefSeq" id="WP_269802118.1">
    <property type="nucleotide sequence ID" value="NZ_CP076459.1"/>
</dbReference>
<dbReference type="SUPFAM" id="SSF102735">
    <property type="entry name" value="Trigger factor ribosome-binding domain"/>
    <property type="match status" value="1"/>
</dbReference>
<feature type="domain" description="Trigger factor ribosome-binding bacterial" evidence="1">
    <location>
        <begin position="1"/>
        <end position="102"/>
    </location>
</feature>
<sequence>MKTTVKKLSDTKVQLTISLGASELADAEQVSLTKLARDIKVPGFRKGKVPATIAAAKHVDPNAFQEQILENALSKAVAEAFLQEKLQALDRPSVEVKKFVPGSGVGVYG</sequence>
<evidence type="ECO:0000313" key="3">
    <source>
        <dbReference type="Proteomes" id="UP000677117"/>
    </source>
</evidence>
<reference evidence="2" key="1">
    <citation type="submission" date="2021-06" db="EMBL/GenBank/DDBJ databases">
        <title>An adapted protocol for Saccharibacteria cultivation: two new species join this phylum of Candidate Phyla Radiations.</title>
        <authorList>
            <person name="Ibrahim A."/>
            <person name="Maatouk M."/>
            <person name="Raoult D."/>
            <person name="Bittar F."/>
        </authorList>
    </citation>
    <scope>NUCLEOTIDE SEQUENCE</scope>
    <source>
        <strain evidence="2">IHU2</strain>
    </source>
</reference>
<keyword evidence="3" id="KW-1185">Reference proteome</keyword>
<dbReference type="PANTHER" id="PTHR30560">
    <property type="entry name" value="TRIGGER FACTOR CHAPERONE AND PEPTIDYL-PROLYL CIS/TRANS ISOMERASE"/>
    <property type="match status" value="1"/>
</dbReference>
<dbReference type="Gene3D" id="3.30.70.1050">
    <property type="entry name" value="Trigger factor ribosome-binding domain"/>
    <property type="match status" value="1"/>
</dbReference>
<name>A0A8F1SA38_9BACT</name>
<dbReference type="GO" id="GO:0051083">
    <property type="term" value="P:'de novo' cotranslational protein folding"/>
    <property type="evidence" value="ECO:0007669"/>
    <property type="project" value="TreeGrafter"/>
</dbReference>
<dbReference type="GO" id="GO:0003755">
    <property type="term" value="F:peptidyl-prolyl cis-trans isomerase activity"/>
    <property type="evidence" value="ECO:0007669"/>
    <property type="project" value="TreeGrafter"/>
</dbReference>
<dbReference type="Proteomes" id="UP000677117">
    <property type="component" value="Chromosome"/>
</dbReference>